<keyword evidence="4" id="KW-1185">Reference proteome</keyword>
<protein>
    <submittedName>
        <fullName evidence="3">Nicotinic acetylcholine receptor alpha 8 isoform 1</fullName>
    </submittedName>
</protein>
<accession>A0A3R7PWV0</accession>
<dbReference type="GO" id="GO:0016020">
    <property type="term" value="C:membrane"/>
    <property type="evidence" value="ECO:0007669"/>
    <property type="project" value="InterPro"/>
</dbReference>
<reference evidence="3 4" key="1">
    <citation type="submission" date="2018-04" db="EMBL/GenBank/DDBJ databases">
        <authorList>
            <person name="Zhang X."/>
            <person name="Yuan J."/>
            <person name="Li F."/>
            <person name="Xiang J."/>
        </authorList>
    </citation>
    <scope>NUCLEOTIDE SEQUENCE [LARGE SCALE GENOMIC DNA]</scope>
    <source>
        <tissue evidence="3">Muscle</tissue>
    </source>
</reference>
<feature type="compositionally biased region" description="Pro residues" evidence="1">
    <location>
        <begin position="105"/>
        <end position="141"/>
    </location>
</feature>
<evidence type="ECO:0000313" key="3">
    <source>
        <dbReference type="EMBL" id="ROT79608.1"/>
    </source>
</evidence>
<dbReference type="STRING" id="6689.A0A3R7PWV0"/>
<dbReference type="Pfam" id="PF02932">
    <property type="entry name" value="Neur_chan_memb"/>
    <property type="match status" value="1"/>
</dbReference>
<dbReference type="InterPro" id="IPR036719">
    <property type="entry name" value="Neuro-gated_channel_TM_sf"/>
</dbReference>
<feature type="compositionally biased region" description="Pro residues" evidence="1">
    <location>
        <begin position="84"/>
        <end position="98"/>
    </location>
</feature>
<keyword evidence="3" id="KW-0675">Receptor</keyword>
<dbReference type="Gene3D" id="1.20.58.390">
    <property type="entry name" value="Neurotransmitter-gated ion-channel transmembrane domain"/>
    <property type="match status" value="1"/>
</dbReference>
<gene>
    <name evidence="3" type="ORF">C7M84_001666</name>
</gene>
<sequence length="157" mass="17322">MLSSVPPQRPPRDPTNPLSRCLPADLGGCHLHNQRTYSPEIQKAIEGVQFIAQHIKDADRDNEECEDWKFIAMVLDRLFLILPPLPPPQQVNPHPLLPPASIRTPHPPPAPPARINPPAPLRPRPPPPSKYSPPSPLPPSLRPAKKRSIEVTSALAP</sequence>
<dbReference type="InterPro" id="IPR006029">
    <property type="entry name" value="Neurotrans-gated_channel_TM"/>
</dbReference>
<evidence type="ECO:0000259" key="2">
    <source>
        <dbReference type="Pfam" id="PF02932"/>
    </source>
</evidence>
<feature type="domain" description="Neurotransmitter-gated ion-channel transmembrane" evidence="2">
    <location>
        <begin position="32"/>
        <end position="84"/>
    </location>
</feature>
<organism evidence="3 4">
    <name type="scientific">Penaeus vannamei</name>
    <name type="common">Whiteleg shrimp</name>
    <name type="synonym">Litopenaeus vannamei</name>
    <dbReference type="NCBI Taxonomy" id="6689"/>
    <lineage>
        <taxon>Eukaryota</taxon>
        <taxon>Metazoa</taxon>
        <taxon>Ecdysozoa</taxon>
        <taxon>Arthropoda</taxon>
        <taxon>Crustacea</taxon>
        <taxon>Multicrustacea</taxon>
        <taxon>Malacostraca</taxon>
        <taxon>Eumalacostraca</taxon>
        <taxon>Eucarida</taxon>
        <taxon>Decapoda</taxon>
        <taxon>Dendrobranchiata</taxon>
        <taxon>Penaeoidea</taxon>
        <taxon>Penaeidae</taxon>
        <taxon>Penaeus</taxon>
    </lineage>
</organism>
<proteinExistence type="predicted"/>
<dbReference type="GO" id="GO:0006811">
    <property type="term" value="P:monoatomic ion transport"/>
    <property type="evidence" value="ECO:0007669"/>
    <property type="project" value="InterPro"/>
</dbReference>
<dbReference type="OrthoDB" id="5975154at2759"/>
<name>A0A3R7PWV0_PENVA</name>
<feature type="region of interest" description="Disordered" evidence="1">
    <location>
        <begin position="84"/>
        <end position="157"/>
    </location>
</feature>
<evidence type="ECO:0000256" key="1">
    <source>
        <dbReference type="SAM" id="MobiDB-lite"/>
    </source>
</evidence>
<dbReference type="SUPFAM" id="SSF90112">
    <property type="entry name" value="Neurotransmitter-gated ion-channel transmembrane pore"/>
    <property type="match status" value="1"/>
</dbReference>
<dbReference type="Proteomes" id="UP000283509">
    <property type="component" value="Unassembled WGS sequence"/>
</dbReference>
<dbReference type="InterPro" id="IPR038050">
    <property type="entry name" value="Neuro_actylchol_rec"/>
</dbReference>
<evidence type="ECO:0000313" key="4">
    <source>
        <dbReference type="Proteomes" id="UP000283509"/>
    </source>
</evidence>
<reference evidence="3 4" key="2">
    <citation type="submission" date="2019-01" db="EMBL/GenBank/DDBJ databases">
        <title>The decoding of complex shrimp genome reveals the adaptation for benthos swimmer, frequently molting mechanism and breeding impact on genome.</title>
        <authorList>
            <person name="Sun Y."/>
            <person name="Gao Y."/>
            <person name="Yu Y."/>
        </authorList>
    </citation>
    <scope>NUCLEOTIDE SEQUENCE [LARGE SCALE GENOMIC DNA]</scope>
    <source>
        <tissue evidence="3">Muscle</tissue>
    </source>
</reference>
<dbReference type="AlphaFoldDB" id="A0A3R7PWV0"/>
<dbReference type="EMBL" id="QCYY01001219">
    <property type="protein sequence ID" value="ROT79608.1"/>
    <property type="molecule type" value="Genomic_DNA"/>
</dbReference>
<comment type="caution">
    <text evidence="3">The sequence shown here is derived from an EMBL/GenBank/DDBJ whole genome shotgun (WGS) entry which is preliminary data.</text>
</comment>